<reference evidence="3 4" key="1">
    <citation type="submission" date="2017-08" db="EMBL/GenBank/DDBJ databases">
        <title>Genome sequence of Streptomyces albireticuli NRRL B-1670.</title>
        <authorList>
            <person name="Graham D.E."/>
            <person name="Mahan K.M."/>
            <person name="Klingeman D.M."/>
            <person name="Hettich R.L."/>
            <person name="Parry R.J."/>
            <person name="Spain J.C."/>
        </authorList>
    </citation>
    <scope>NUCLEOTIDE SEQUENCE [LARGE SCALE GENOMIC DNA]</scope>
    <source>
        <strain evidence="3 4">NRRL B-1670</strain>
    </source>
</reference>
<evidence type="ECO:0000256" key="1">
    <source>
        <dbReference type="ARBA" id="ARBA00023172"/>
    </source>
</evidence>
<dbReference type="Pfam" id="PF00589">
    <property type="entry name" value="Phage_integrase"/>
    <property type="match status" value="1"/>
</dbReference>
<name>A0A2A2D1G2_9ACTN</name>
<dbReference type="PANTHER" id="PTHR30349:SF86">
    <property type="entry name" value="INTEGRASE_RECOMBINASE AQ_AA09-RELATED"/>
    <property type="match status" value="1"/>
</dbReference>
<dbReference type="InterPro" id="IPR013762">
    <property type="entry name" value="Integrase-like_cat_sf"/>
</dbReference>
<dbReference type="PANTHER" id="PTHR30349">
    <property type="entry name" value="PHAGE INTEGRASE-RELATED"/>
    <property type="match status" value="1"/>
</dbReference>
<evidence type="ECO:0000313" key="3">
    <source>
        <dbReference type="EMBL" id="PAU45354.1"/>
    </source>
</evidence>
<organism evidence="3 4">
    <name type="scientific">Streptomyces albireticuli</name>
    <dbReference type="NCBI Taxonomy" id="1940"/>
    <lineage>
        <taxon>Bacteria</taxon>
        <taxon>Bacillati</taxon>
        <taxon>Actinomycetota</taxon>
        <taxon>Actinomycetes</taxon>
        <taxon>Kitasatosporales</taxon>
        <taxon>Streptomycetaceae</taxon>
        <taxon>Streptomyces</taxon>
    </lineage>
</organism>
<dbReference type="GO" id="GO:0003677">
    <property type="term" value="F:DNA binding"/>
    <property type="evidence" value="ECO:0007669"/>
    <property type="project" value="InterPro"/>
</dbReference>
<keyword evidence="4" id="KW-1185">Reference proteome</keyword>
<dbReference type="AlphaFoldDB" id="A0A2A2D1G2"/>
<dbReference type="InterPro" id="IPR050090">
    <property type="entry name" value="Tyrosine_recombinase_XerCD"/>
</dbReference>
<dbReference type="Proteomes" id="UP000218944">
    <property type="component" value="Unassembled WGS sequence"/>
</dbReference>
<dbReference type="GO" id="GO:0015074">
    <property type="term" value="P:DNA integration"/>
    <property type="evidence" value="ECO:0007669"/>
    <property type="project" value="InterPro"/>
</dbReference>
<accession>A0A2A2D1G2</accession>
<evidence type="ECO:0000313" key="4">
    <source>
        <dbReference type="Proteomes" id="UP000218944"/>
    </source>
</evidence>
<comment type="caution">
    <text evidence="3">The sequence shown here is derived from an EMBL/GenBank/DDBJ whole genome shotgun (WGS) entry which is preliminary data.</text>
</comment>
<dbReference type="PROSITE" id="PS51898">
    <property type="entry name" value="TYR_RECOMBINASE"/>
    <property type="match status" value="1"/>
</dbReference>
<dbReference type="RefSeq" id="WP_095584083.1">
    <property type="nucleotide sequence ID" value="NZ_JAJQQQ010000028.1"/>
</dbReference>
<dbReference type="InterPro" id="IPR011010">
    <property type="entry name" value="DNA_brk_join_enz"/>
</dbReference>
<dbReference type="GO" id="GO:0006310">
    <property type="term" value="P:DNA recombination"/>
    <property type="evidence" value="ECO:0007669"/>
    <property type="project" value="UniProtKB-KW"/>
</dbReference>
<evidence type="ECO:0000259" key="2">
    <source>
        <dbReference type="PROSITE" id="PS51898"/>
    </source>
</evidence>
<gene>
    <name evidence="3" type="ORF">CK936_29940</name>
</gene>
<keyword evidence="1" id="KW-0233">DNA recombination</keyword>
<dbReference type="EMBL" id="NSJV01000565">
    <property type="protein sequence ID" value="PAU45354.1"/>
    <property type="molecule type" value="Genomic_DNA"/>
</dbReference>
<sequence length="714" mass="81869">MRLPAQSRSRRTWRSDPRLSDGGLFHFGINQQLAAGLPDELQRTYFSPAETPPHWAGAIIENQPNYRARGACSTLNFQGLPPEMVTEFVWCTQRQVQLGLRIHVVVTNRLTRLIAGVVSTDRPDVVSLLDLSLDEWMRAFAKWRMRIGKPSTQGYFAPAGWALSRNLDTLVHAYHQGPWWELDVWNPVLDPRIPLREHEPDRHQIAYFTHLTMPWLREGAKFWLSRQLEREVYTWTTVRDRRYNLKWFQRYVDAVGCDGPHLVDDPNRLGTWIQDFRQWLRKQKVEQPGPRKGQLLGETPRRAAMTALEQLYRFMFAEGAATIGNDDWNRLGPQHAVLFRYGEKPVGPKAPPPELILSDAVISRIAEHSEVIARPVDEGGLGDEQLLRILGLLIRTGRRLNEVAMLDFDPLIAIPFADPDGHVARLRYQQTKIDTGDPTILVDQEIVDLIRQQQGYARNFMAEQGRPGVEPKYLFLAKKQNRNGERPYSDMTGRPLLTKFAKMIDLRDEQGKPVVISKTHTFRHTKATNLLNAGVPLHVAMRYMGHKSPQMFLHYARTLAQTAEREFLRYKKITADGRDHAQDPREMFESIALDKRTDRVLPHGWCLLPPRQHCEKGNACLTCTKFVTDESHEETLVQQRQETLDLIERRQQAHTARYGEPMGDDNVWLRGRRNEAAAIESVLLAIDRVRRGDGTFVPVQGAGAPQQRGEAPGD</sequence>
<protein>
    <recommendedName>
        <fullName evidence="2">Tyr recombinase domain-containing protein</fullName>
    </recommendedName>
</protein>
<dbReference type="CDD" id="cd00397">
    <property type="entry name" value="DNA_BRE_C"/>
    <property type="match status" value="1"/>
</dbReference>
<feature type="domain" description="Tyr recombinase" evidence="2">
    <location>
        <begin position="351"/>
        <end position="568"/>
    </location>
</feature>
<dbReference type="InterPro" id="IPR002104">
    <property type="entry name" value="Integrase_catalytic"/>
</dbReference>
<dbReference type="Gene3D" id="1.10.443.10">
    <property type="entry name" value="Intergrase catalytic core"/>
    <property type="match status" value="1"/>
</dbReference>
<dbReference type="SUPFAM" id="SSF56349">
    <property type="entry name" value="DNA breaking-rejoining enzymes"/>
    <property type="match status" value="1"/>
</dbReference>
<proteinExistence type="predicted"/>